<evidence type="ECO:0000256" key="4">
    <source>
        <dbReference type="ARBA" id="ARBA00022989"/>
    </source>
</evidence>
<dbReference type="GO" id="GO:0005886">
    <property type="term" value="C:plasma membrane"/>
    <property type="evidence" value="ECO:0007669"/>
    <property type="project" value="UniProtKB-SubCell"/>
</dbReference>
<evidence type="ECO:0000256" key="2">
    <source>
        <dbReference type="ARBA" id="ARBA00022475"/>
    </source>
</evidence>
<evidence type="ECO:0000256" key="1">
    <source>
        <dbReference type="ARBA" id="ARBA00004651"/>
    </source>
</evidence>
<dbReference type="KEGG" id="smur:BWP33_08085"/>
<dbReference type="eggNOG" id="COG0842">
    <property type="taxonomic scope" value="Bacteria"/>
</dbReference>
<keyword evidence="9" id="KW-1185">Reference proteome</keyword>
<feature type="transmembrane region" description="Helical" evidence="6">
    <location>
        <begin position="346"/>
        <end position="365"/>
    </location>
</feature>
<dbReference type="AlphaFoldDB" id="V9HLJ1"/>
<dbReference type="EMBL" id="ADCY02000035">
    <property type="protein sequence ID" value="EFG30435.1"/>
    <property type="molecule type" value="Genomic_DNA"/>
</dbReference>
<feature type="transmembrane region" description="Helical" evidence="6">
    <location>
        <begin position="288"/>
        <end position="305"/>
    </location>
</feature>
<keyword evidence="5 6" id="KW-0472">Membrane</keyword>
<dbReference type="PANTHER" id="PTHR30294">
    <property type="entry name" value="MEMBRANE COMPONENT OF ABC TRANSPORTER YHHJ-RELATED"/>
    <property type="match status" value="1"/>
</dbReference>
<protein>
    <recommendedName>
        <fullName evidence="7">ABC-2 type transporter transmembrane domain-containing protein</fullName>
    </recommendedName>
</protein>
<dbReference type="OrthoDB" id="9808686at2"/>
<feature type="transmembrane region" description="Helical" evidence="6">
    <location>
        <begin position="221"/>
        <end position="245"/>
    </location>
</feature>
<dbReference type="HOGENOM" id="CLU_039483_8_1_4"/>
<feature type="transmembrane region" description="Helical" evidence="6">
    <location>
        <begin position="257"/>
        <end position="281"/>
    </location>
</feature>
<feature type="transmembrane region" description="Helical" evidence="6">
    <location>
        <begin position="21"/>
        <end position="40"/>
    </location>
</feature>
<comment type="subcellular location">
    <subcellularLocation>
        <location evidence="1">Cell membrane</location>
        <topology evidence="1">Multi-pass membrane protein</topology>
    </subcellularLocation>
</comment>
<evidence type="ECO:0000256" key="3">
    <source>
        <dbReference type="ARBA" id="ARBA00022692"/>
    </source>
</evidence>
<evidence type="ECO:0000313" key="8">
    <source>
        <dbReference type="EMBL" id="EFG30435.1"/>
    </source>
</evidence>
<comment type="caution">
    <text evidence="8">The sequence shown here is derived from an EMBL/GenBank/DDBJ whole genome shotgun (WGS) entry which is preliminary data.</text>
</comment>
<dbReference type="Pfam" id="PF12698">
    <property type="entry name" value="ABC2_membrane_3"/>
    <property type="match status" value="1"/>
</dbReference>
<sequence>MQSLKNIWTLILKEWRSLFSDGVMGGLLVIVFTVLVYQAANGIRTDVKNATVGVLDLDQSTLSHRITDALPSPWFARAQAVSREEIDAKMNKGEYVFVLEFPQNFQHDVLAGRAPEVQLLIDATTTTQAGMGQNYITQIFNREITQFLGQQGLRDQITPVKNNVNIVFNPNSESAWFLGVMQINNMMTLLGLVLVGATIIREREHSTIEHMLVTPVTAAQIVWAKIIANGLVVCLVAILSIKIMVMGIIGSELSGALMLYFFGTLMFMFSISALAVMLATFAPTLPQYSLLIMPFYVVTLMFSGANSPRNNMPQVAQNISEYWTTTQFTTFTQNVLFRGANLAMTYPQLMTMAISGAIFMTLAIFRFKTMLEKQN</sequence>
<dbReference type="RefSeq" id="WP_002642127.1">
    <property type="nucleotide sequence ID" value="NZ_CP019448.1"/>
</dbReference>
<evidence type="ECO:0000259" key="7">
    <source>
        <dbReference type="Pfam" id="PF12698"/>
    </source>
</evidence>
<evidence type="ECO:0000313" key="9">
    <source>
        <dbReference type="Proteomes" id="UP000017813"/>
    </source>
</evidence>
<keyword evidence="3 6" id="KW-0812">Transmembrane</keyword>
<reference evidence="8 9" key="2">
    <citation type="submission" date="2011-10" db="EMBL/GenBank/DDBJ databases">
        <title>The Genome Sequence of Simonsiella muelleri ATCC 29453.</title>
        <authorList>
            <consortium name="The Broad Institute Genome Sequencing Platform"/>
            <consortium name="The Broad Institute Genome Sequencing Center for Infectious Disease"/>
            <person name="Earl A."/>
            <person name="Ward D."/>
            <person name="Feldgarden M."/>
            <person name="Gevers D."/>
            <person name="Izard J."/>
            <person name="Baranova O.V."/>
            <person name="Blanton J.M."/>
            <person name="Tanner A.C."/>
            <person name="Dewhirst F."/>
            <person name="Young S.K."/>
            <person name="Zeng Q."/>
            <person name="Gargeya S."/>
            <person name="Fitzgerald M."/>
            <person name="Haas B."/>
            <person name="Abouelleil A."/>
            <person name="Alvarado L."/>
            <person name="Arachchi H.M."/>
            <person name="Berlin A."/>
            <person name="Brown A."/>
            <person name="Chapman S.B."/>
            <person name="Chen Z."/>
            <person name="Dunbar C."/>
            <person name="Freedman E."/>
            <person name="Gearin G."/>
            <person name="Goldberg J."/>
            <person name="Griggs A."/>
            <person name="Gujja S."/>
            <person name="Heiman D."/>
            <person name="Howarth C."/>
            <person name="Larson L."/>
            <person name="Lui A."/>
            <person name="MacDonald P.J.P."/>
            <person name="Montmayeur A."/>
            <person name="Murphy C."/>
            <person name="Neiman D."/>
            <person name="Pearson M."/>
            <person name="Priest M."/>
            <person name="Roberts A."/>
            <person name="Saif S."/>
            <person name="Shea T."/>
            <person name="Shenoy N."/>
            <person name="Sisk P."/>
            <person name="Stolte C."/>
            <person name="Sykes S."/>
            <person name="Wortman J."/>
            <person name="Nusbaum C."/>
            <person name="Birren B."/>
        </authorList>
    </citation>
    <scope>NUCLEOTIDE SEQUENCE [LARGE SCALE GENOMIC DNA]</scope>
    <source>
        <strain evidence="8 9">ATCC 29453</strain>
    </source>
</reference>
<gene>
    <name evidence="8" type="ORF">HMPREF9021_01722</name>
</gene>
<keyword evidence="4 6" id="KW-1133">Transmembrane helix</keyword>
<feature type="domain" description="ABC-2 type transporter transmembrane" evidence="7">
    <location>
        <begin position="28"/>
        <end position="365"/>
    </location>
</feature>
<evidence type="ECO:0000256" key="6">
    <source>
        <dbReference type="SAM" id="Phobius"/>
    </source>
</evidence>
<accession>V9HLJ1</accession>
<evidence type="ECO:0000256" key="5">
    <source>
        <dbReference type="ARBA" id="ARBA00023136"/>
    </source>
</evidence>
<dbReference type="PANTHER" id="PTHR30294:SF47">
    <property type="entry name" value="INNER MEMBRANE TRANSPORT PERMEASE YHHJ"/>
    <property type="match status" value="1"/>
</dbReference>
<dbReference type="InterPro" id="IPR013525">
    <property type="entry name" value="ABC2_TM"/>
</dbReference>
<reference evidence="8 9" key="1">
    <citation type="submission" date="2010-03" db="EMBL/GenBank/DDBJ databases">
        <authorList>
            <consortium name="The Broad Institute Genome Sequencing Platform"/>
            <person name="Ward D."/>
            <person name="Earl A."/>
            <person name="Feldgarden M."/>
            <person name="Gevers D."/>
            <person name="Young S."/>
            <person name="Zeng Q."/>
            <person name="Koehrsen M."/>
            <person name="Alvarado L."/>
            <person name="Berlin A.M."/>
            <person name="Borenstein D."/>
            <person name="Chapman S.B."/>
            <person name="Chen Z."/>
            <person name="Engels R."/>
            <person name="Freedman E."/>
            <person name="Gellesch M."/>
            <person name="Goldberg J."/>
            <person name="Griggs A."/>
            <person name="Gujja S."/>
            <person name="Heilman E.R."/>
            <person name="Heiman D.I."/>
            <person name="Hepburn T.A."/>
            <person name="Howarth C."/>
            <person name="Jen D."/>
            <person name="Larson L."/>
            <person name="Mehta T."/>
            <person name="Park D."/>
            <person name="Pearson M."/>
            <person name="Richards J."/>
            <person name="Roberts A."/>
            <person name="Saif S."/>
            <person name="Shea T.D."/>
            <person name="Shenoy N."/>
            <person name="Sisk P."/>
            <person name="Stolte C."/>
            <person name="Sykes S.N."/>
            <person name="Walk T."/>
            <person name="White J."/>
            <person name="Yandava C."/>
            <person name="Izard J."/>
            <person name="Baranova O.V."/>
            <person name="Blanton J.M."/>
            <person name="Tanner A.C."/>
            <person name="Dewhirst F."/>
            <person name="Haas B."/>
            <person name="Nusbaum C."/>
            <person name="Birren B."/>
        </authorList>
    </citation>
    <scope>NUCLEOTIDE SEQUENCE [LARGE SCALE GENOMIC DNA]</scope>
    <source>
        <strain evidence="8 9">ATCC 29453</strain>
    </source>
</reference>
<dbReference type="Proteomes" id="UP000017813">
    <property type="component" value="Unassembled WGS sequence"/>
</dbReference>
<dbReference type="InterPro" id="IPR051449">
    <property type="entry name" value="ABC-2_transporter_component"/>
</dbReference>
<name>V9HLJ1_9NEIS</name>
<organism evidence="8 9">
    <name type="scientific">Simonsiella muelleri ATCC 29453</name>
    <dbReference type="NCBI Taxonomy" id="641147"/>
    <lineage>
        <taxon>Bacteria</taxon>
        <taxon>Pseudomonadati</taxon>
        <taxon>Pseudomonadota</taxon>
        <taxon>Betaproteobacteria</taxon>
        <taxon>Neisseriales</taxon>
        <taxon>Neisseriaceae</taxon>
        <taxon>Simonsiella</taxon>
    </lineage>
</organism>
<dbReference type="STRING" id="641147.HMPREF9021_01722"/>
<dbReference type="Gene3D" id="3.40.1710.10">
    <property type="entry name" value="abc type-2 transporter like domain"/>
    <property type="match status" value="1"/>
</dbReference>
<proteinExistence type="predicted"/>
<dbReference type="GO" id="GO:0140359">
    <property type="term" value="F:ABC-type transporter activity"/>
    <property type="evidence" value="ECO:0007669"/>
    <property type="project" value="InterPro"/>
</dbReference>
<keyword evidence="2" id="KW-1003">Cell membrane</keyword>